<dbReference type="AlphaFoldDB" id="A0A1Y5RDA1"/>
<sequence>MFFAAGFGTRMGALTNSQPKPMIPVAGQPLIDHAIAQMAQVDRKLANLHYRPDALETHLHARGVQTIREFPDILETGGGLRNALPILGDGPVFTMNTDAVWTGTAAATQLLRAWDPEKMDALLLLARPSQTRGHTGGGDFEMDTSGRLTRGRGAVYTGAQIINPIGIDQIAEPAFSLNLLWEKMIARGRLFGTYHDGLWCDVGHPKGLAIAEDMLAGQRHV</sequence>
<protein>
    <submittedName>
        <fullName evidence="5">2-C-methyl-D-erythritol 4-phosphate cytidylyltransferase</fullName>
        <ecNumber evidence="5">2.7.7.60</ecNumber>
    </submittedName>
</protein>
<dbReference type="SUPFAM" id="SSF53448">
    <property type="entry name" value="Nucleotide-diphospho-sugar transferases"/>
    <property type="match status" value="1"/>
</dbReference>
<keyword evidence="1 5" id="KW-0808">Transferase</keyword>
<evidence type="ECO:0000256" key="2">
    <source>
        <dbReference type="ARBA" id="ARBA00022695"/>
    </source>
</evidence>
<dbReference type="InterPro" id="IPR029044">
    <property type="entry name" value="Nucleotide-diphossugar_trans"/>
</dbReference>
<dbReference type="Proteomes" id="UP000193862">
    <property type="component" value="Unassembled WGS sequence"/>
</dbReference>
<dbReference type="Gene3D" id="3.90.550.10">
    <property type="entry name" value="Spore Coat Polysaccharide Biosynthesis Protein SpsA, Chain A"/>
    <property type="match status" value="1"/>
</dbReference>
<dbReference type="PANTHER" id="PTHR43584:SF8">
    <property type="entry name" value="N-ACETYLMURAMATE ALPHA-1-PHOSPHATE URIDYLYLTRANSFERASE"/>
    <property type="match status" value="1"/>
</dbReference>
<name>A0A1Y5RDA1_9RHOB</name>
<dbReference type="CDD" id="cd06422">
    <property type="entry name" value="NTP_transferase_like_1"/>
    <property type="match status" value="1"/>
</dbReference>
<evidence type="ECO:0000256" key="3">
    <source>
        <dbReference type="ARBA" id="ARBA00022842"/>
    </source>
</evidence>
<dbReference type="InterPro" id="IPR025877">
    <property type="entry name" value="MobA-like_NTP_Trfase"/>
</dbReference>
<keyword evidence="6" id="KW-1185">Reference proteome</keyword>
<reference evidence="5 6" key="1">
    <citation type="submission" date="2017-03" db="EMBL/GenBank/DDBJ databases">
        <authorList>
            <person name="Afonso C.L."/>
            <person name="Miller P.J."/>
            <person name="Scott M.A."/>
            <person name="Spackman E."/>
            <person name="Goraichik I."/>
            <person name="Dimitrov K.M."/>
            <person name="Suarez D.L."/>
            <person name="Swayne D.E."/>
        </authorList>
    </citation>
    <scope>NUCLEOTIDE SEQUENCE [LARGE SCALE GENOMIC DNA]</scope>
    <source>
        <strain evidence="5 6">CECT 8620</strain>
    </source>
</reference>
<evidence type="ECO:0000259" key="4">
    <source>
        <dbReference type="Pfam" id="PF12804"/>
    </source>
</evidence>
<dbReference type="Pfam" id="PF12804">
    <property type="entry name" value="NTP_transf_3"/>
    <property type="match status" value="1"/>
</dbReference>
<accession>A0A1Y5RDA1</accession>
<dbReference type="EC" id="2.7.7.60" evidence="5"/>
<dbReference type="GO" id="GO:0050518">
    <property type="term" value="F:2-C-methyl-D-erythritol 4-phosphate cytidylyltransferase activity"/>
    <property type="evidence" value="ECO:0007669"/>
    <property type="project" value="UniProtKB-EC"/>
</dbReference>
<organism evidence="5 6">
    <name type="scientific">Aquimixticola soesokkakensis</name>
    <dbReference type="NCBI Taxonomy" id="1519096"/>
    <lineage>
        <taxon>Bacteria</taxon>
        <taxon>Pseudomonadati</taxon>
        <taxon>Pseudomonadota</taxon>
        <taxon>Alphaproteobacteria</taxon>
        <taxon>Rhodobacterales</taxon>
        <taxon>Paracoccaceae</taxon>
        <taxon>Aquimixticola</taxon>
    </lineage>
</organism>
<keyword evidence="2 5" id="KW-0548">Nucleotidyltransferase</keyword>
<dbReference type="PANTHER" id="PTHR43584">
    <property type="entry name" value="NUCLEOTIDYL TRANSFERASE"/>
    <property type="match status" value="1"/>
</dbReference>
<keyword evidence="3" id="KW-0460">Magnesium</keyword>
<evidence type="ECO:0000313" key="5">
    <source>
        <dbReference type="EMBL" id="SLN12047.1"/>
    </source>
</evidence>
<dbReference type="InterPro" id="IPR050065">
    <property type="entry name" value="GlmU-like"/>
</dbReference>
<feature type="domain" description="MobA-like NTP transferase" evidence="4">
    <location>
        <begin position="3"/>
        <end position="123"/>
    </location>
</feature>
<evidence type="ECO:0000313" key="6">
    <source>
        <dbReference type="Proteomes" id="UP000193862"/>
    </source>
</evidence>
<dbReference type="EMBL" id="FWFS01000001">
    <property type="protein sequence ID" value="SLN12047.1"/>
    <property type="molecule type" value="Genomic_DNA"/>
</dbReference>
<evidence type="ECO:0000256" key="1">
    <source>
        <dbReference type="ARBA" id="ARBA00022679"/>
    </source>
</evidence>
<proteinExistence type="predicted"/>
<gene>
    <name evidence="5" type="primary">ispD</name>
    <name evidence="5" type="ORF">AQS8620_00129</name>
</gene>